<gene>
    <name evidence="5" type="ORF">Acor_81640</name>
</gene>
<dbReference type="Pfam" id="PF21274">
    <property type="entry name" value="Rng_hyd_C"/>
    <property type="match status" value="1"/>
</dbReference>
<evidence type="ECO:0000256" key="1">
    <source>
        <dbReference type="ARBA" id="ARBA00001974"/>
    </source>
</evidence>
<dbReference type="RefSeq" id="WP_155342027.1">
    <property type="nucleotide sequence ID" value="NZ_BAAABN010000013.1"/>
</dbReference>
<dbReference type="Gene3D" id="3.30.9.10">
    <property type="entry name" value="D-Amino Acid Oxidase, subunit A, domain 2"/>
    <property type="match status" value="1"/>
</dbReference>
<proteinExistence type="predicted"/>
<comment type="cofactor">
    <cofactor evidence="1">
        <name>FAD</name>
        <dbReference type="ChEBI" id="CHEBI:57692"/>
    </cofactor>
</comment>
<dbReference type="Gene3D" id="3.50.50.60">
    <property type="entry name" value="FAD/NAD(P)-binding domain"/>
    <property type="match status" value="1"/>
</dbReference>
<comment type="caution">
    <text evidence="5">The sequence shown here is derived from an EMBL/GenBank/DDBJ whole genome shotgun (WGS) entry which is preliminary data.</text>
</comment>
<keyword evidence="6" id="KW-1185">Reference proteome</keyword>
<dbReference type="Gene3D" id="3.40.30.120">
    <property type="match status" value="1"/>
</dbReference>
<dbReference type="PANTHER" id="PTHR43004:SF19">
    <property type="entry name" value="BINDING MONOOXYGENASE, PUTATIVE (JCVI)-RELATED"/>
    <property type="match status" value="1"/>
</dbReference>
<keyword evidence="2" id="KW-0285">Flavoprotein</keyword>
<dbReference type="OrthoDB" id="8670884at2"/>
<dbReference type="InterPro" id="IPR050641">
    <property type="entry name" value="RIFMO-like"/>
</dbReference>
<dbReference type="AlphaFoldDB" id="A0A5M3WAM6"/>
<sequence>MDVPVIIAGGGPTGLCASIALSRLDVRSLLVERHPATSAFPKGRALSIRTMEILRRYGLEDHVTKAGLPRTESLHFYFGDALTSAEYIRRGNLPDPARAALSPTFTTVCSQDILEPLLREEAEAQACGELWFGHELVALSQDPTGVTAEIQGPDGTTRIIRAAYLIGADGAGSFVRRRLGITMDGDAELSRNLNILFDADLRPRVRDRLSLIYTIANPSLTGTFMAVDNQRRWLFNLIHDPARQGVDGLTRDGCVEVVRRAAGLPDLELTVTGVQEWTAAALLARHYRDDRVFLAGDAAHPMTPYGGFGMNCGIQDADNLAWKLAWVLAGKAGTALLGSYEAERRPVGAATVAESRHSLLAALAASGVSGPRPQGRPSDGLVLGYTYDGPAAAVVPDGSAPPDISDAVAVYQPVARPGHRVPHAWLTDEDGRTVSTLDLTGPGFVLLTGRPDAWRTATPPDVAVHEIPERLAHAWGIEAGGAVLVRPDDHICWRSPGLPAGAAPVGGALDLVLGRRTAAVQA</sequence>
<evidence type="ECO:0000256" key="3">
    <source>
        <dbReference type="ARBA" id="ARBA00022827"/>
    </source>
</evidence>
<dbReference type="GO" id="GO:0016709">
    <property type="term" value="F:oxidoreductase activity, acting on paired donors, with incorporation or reduction of molecular oxygen, NAD(P)H as one donor, and incorporation of one atom of oxygen"/>
    <property type="evidence" value="ECO:0007669"/>
    <property type="project" value="UniProtKB-ARBA"/>
</dbReference>
<dbReference type="PANTHER" id="PTHR43004">
    <property type="entry name" value="TRK SYSTEM POTASSIUM UPTAKE PROTEIN"/>
    <property type="match status" value="1"/>
</dbReference>
<evidence type="ECO:0000259" key="4">
    <source>
        <dbReference type="Pfam" id="PF01494"/>
    </source>
</evidence>
<feature type="domain" description="FAD-binding" evidence="4">
    <location>
        <begin position="2"/>
        <end position="354"/>
    </location>
</feature>
<dbReference type="EMBL" id="BLAD01000129">
    <property type="protein sequence ID" value="GES06095.1"/>
    <property type="molecule type" value="Genomic_DNA"/>
</dbReference>
<dbReference type="InterPro" id="IPR036188">
    <property type="entry name" value="FAD/NAD-bd_sf"/>
</dbReference>
<dbReference type="SUPFAM" id="SSF51905">
    <property type="entry name" value="FAD/NAD(P)-binding domain"/>
    <property type="match status" value="1"/>
</dbReference>
<dbReference type="Pfam" id="PF01494">
    <property type="entry name" value="FAD_binding_3"/>
    <property type="match status" value="1"/>
</dbReference>
<keyword evidence="3" id="KW-0274">FAD</keyword>
<name>A0A5M3WAM6_9ACTN</name>
<organism evidence="5 6">
    <name type="scientific">Acrocarpospora corrugata</name>
    <dbReference type="NCBI Taxonomy" id="35763"/>
    <lineage>
        <taxon>Bacteria</taxon>
        <taxon>Bacillati</taxon>
        <taxon>Actinomycetota</taxon>
        <taxon>Actinomycetes</taxon>
        <taxon>Streptosporangiales</taxon>
        <taxon>Streptosporangiaceae</taxon>
        <taxon>Acrocarpospora</taxon>
    </lineage>
</organism>
<reference evidence="5 6" key="1">
    <citation type="submission" date="2019-10" db="EMBL/GenBank/DDBJ databases">
        <title>Whole genome shotgun sequence of Acrocarpospora corrugata NBRC 13972.</title>
        <authorList>
            <person name="Ichikawa N."/>
            <person name="Kimura A."/>
            <person name="Kitahashi Y."/>
            <person name="Komaki H."/>
            <person name="Oguchi A."/>
        </authorList>
    </citation>
    <scope>NUCLEOTIDE SEQUENCE [LARGE SCALE GENOMIC DNA]</scope>
    <source>
        <strain evidence="5 6">NBRC 13972</strain>
    </source>
</reference>
<evidence type="ECO:0000313" key="6">
    <source>
        <dbReference type="Proteomes" id="UP000334990"/>
    </source>
</evidence>
<protein>
    <submittedName>
        <fullName evidence="5">FAD-dependent oxidoreductase</fullName>
    </submittedName>
</protein>
<dbReference type="PRINTS" id="PR00420">
    <property type="entry name" value="RNGMNOXGNASE"/>
</dbReference>
<evidence type="ECO:0000256" key="2">
    <source>
        <dbReference type="ARBA" id="ARBA00022630"/>
    </source>
</evidence>
<dbReference type="GO" id="GO:0071949">
    <property type="term" value="F:FAD binding"/>
    <property type="evidence" value="ECO:0007669"/>
    <property type="project" value="InterPro"/>
</dbReference>
<dbReference type="Proteomes" id="UP000334990">
    <property type="component" value="Unassembled WGS sequence"/>
</dbReference>
<accession>A0A5M3WAM6</accession>
<dbReference type="InterPro" id="IPR002938">
    <property type="entry name" value="FAD-bd"/>
</dbReference>
<evidence type="ECO:0000313" key="5">
    <source>
        <dbReference type="EMBL" id="GES06095.1"/>
    </source>
</evidence>